<dbReference type="OrthoDB" id="36293at2157"/>
<name>D7DBG3_STAHD</name>
<sequence length="178" mass="21085">MSDNITPLYAHGYFYMHETGLVDQVIVFDYWDPDRYYWKLLSKPVKLEEERVFLANNMQYYLDQEKVLINDVEAPPKVVDVEIGVRGKPEIAYIVFLIEFKGELKEGLNVYENIYEEEEAEYEYIVYWFMPENARIVKAELGVPYRVEPNGRVLFFKVKPGTRVGGREAIYFEIKQDV</sequence>
<accession>D7DBG3</accession>
<protein>
    <submittedName>
        <fullName evidence="1">Uncharacterized protein</fullName>
    </submittedName>
</protein>
<dbReference type="GeneID" id="9233667"/>
<dbReference type="Proteomes" id="UP000002573">
    <property type="component" value="Chromosome"/>
</dbReference>
<dbReference type="HOGENOM" id="CLU_1412424_0_0_2"/>
<proteinExistence type="predicted"/>
<dbReference type="KEGG" id="shc:Shell_0378"/>
<dbReference type="STRING" id="591019.Shell_0378"/>
<reference evidence="1 2" key="2">
    <citation type="journal article" date="2011" name="Stand. Genomic Sci.">
        <title>Complete genome sequence of Staphylothermus hellenicus P8.</title>
        <authorList>
            <person name="Anderson I."/>
            <person name="Wirth R."/>
            <person name="Lucas S."/>
            <person name="Copeland A."/>
            <person name="Lapidus A."/>
            <person name="Cheng J.F."/>
            <person name="Goodwin L."/>
            <person name="Pitluck S."/>
            <person name="Davenport K."/>
            <person name="Detter J.C."/>
            <person name="Han C."/>
            <person name="Tapia R."/>
            <person name="Land M."/>
            <person name="Hauser L."/>
            <person name="Pati A."/>
            <person name="Mikhailova N."/>
            <person name="Woyke T."/>
            <person name="Klenk H.P."/>
            <person name="Kyrpides N."/>
            <person name="Ivanova N."/>
        </authorList>
    </citation>
    <scope>NUCLEOTIDE SEQUENCE [LARGE SCALE GENOMIC DNA]</scope>
    <source>
        <strain evidence="2">DSM 12710 / JCM 10830 / BK20S6-10-b1 / P8</strain>
    </source>
</reference>
<dbReference type="RefSeq" id="WP_013142708.1">
    <property type="nucleotide sequence ID" value="NC_014205.1"/>
</dbReference>
<evidence type="ECO:0000313" key="2">
    <source>
        <dbReference type="Proteomes" id="UP000002573"/>
    </source>
</evidence>
<dbReference type="eggNOG" id="arCOG05489">
    <property type="taxonomic scope" value="Archaea"/>
</dbReference>
<evidence type="ECO:0000313" key="1">
    <source>
        <dbReference type="EMBL" id="ADI31510.1"/>
    </source>
</evidence>
<gene>
    <name evidence="1" type="ordered locus">Shell_0378</name>
</gene>
<dbReference type="AlphaFoldDB" id="D7DBG3"/>
<dbReference type="EMBL" id="CP002051">
    <property type="protein sequence ID" value="ADI31510.1"/>
    <property type="molecule type" value="Genomic_DNA"/>
</dbReference>
<reference evidence="2" key="1">
    <citation type="submission" date="2010-05" db="EMBL/GenBank/DDBJ databases">
        <title>Complete sequence of Staphylothermus hellenicus DSM 12710.</title>
        <authorList>
            <consortium name="US DOE Joint Genome Institute"/>
            <person name="Lucas S."/>
            <person name="Copeland A."/>
            <person name="Lapidus A."/>
            <person name="Cheng J.-F."/>
            <person name="Bruce D."/>
            <person name="Goodwin L."/>
            <person name="Pitluck S."/>
            <person name="Davenport K."/>
            <person name="Detter J.C."/>
            <person name="Han C."/>
            <person name="Tapia R."/>
            <person name="Larimer F."/>
            <person name="Land M."/>
            <person name="Hauser L."/>
            <person name="Kyrpides N."/>
            <person name="Mikhailova N."/>
            <person name="Anderson I.J."/>
            <person name="Woyke T."/>
        </authorList>
    </citation>
    <scope>NUCLEOTIDE SEQUENCE [LARGE SCALE GENOMIC DNA]</scope>
    <source>
        <strain evidence="2">DSM 12710 / JCM 10830 / BK20S6-10-b1 / P8</strain>
    </source>
</reference>
<organism evidence="1 2">
    <name type="scientific">Staphylothermus hellenicus (strain DSM 12710 / JCM 10830 / BK20S6-10-b1 / P8)</name>
    <dbReference type="NCBI Taxonomy" id="591019"/>
    <lineage>
        <taxon>Archaea</taxon>
        <taxon>Thermoproteota</taxon>
        <taxon>Thermoprotei</taxon>
        <taxon>Desulfurococcales</taxon>
        <taxon>Desulfurococcaceae</taxon>
        <taxon>Staphylothermus</taxon>
    </lineage>
</organism>
<keyword evidence="2" id="KW-1185">Reference proteome</keyword>